<evidence type="ECO:0000313" key="3">
    <source>
        <dbReference type="Proteomes" id="UP000366872"/>
    </source>
</evidence>
<evidence type="ECO:0008006" key="4">
    <source>
        <dbReference type="Google" id="ProtNLM"/>
    </source>
</evidence>
<reference evidence="2 3" key="1">
    <citation type="submission" date="2019-04" db="EMBL/GenBank/DDBJ databases">
        <authorList>
            <person name="Van Vliet M D."/>
        </authorList>
    </citation>
    <scope>NUCLEOTIDE SEQUENCE [LARGE SCALE GENOMIC DNA]</scope>
    <source>
        <strain evidence="2 3">F1</strain>
    </source>
</reference>
<evidence type="ECO:0000256" key="1">
    <source>
        <dbReference type="SAM" id="SignalP"/>
    </source>
</evidence>
<protein>
    <recommendedName>
        <fullName evidence="4">Arylsulfatase</fullName>
    </recommendedName>
</protein>
<keyword evidence="3" id="KW-1185">Reference proteome</keyword>
<dbReference type="AlphaFoldDB" id="A0A6C2U0J3"/>
<evidence type="ECO:0000313" key="2">
    <source>
        <dbReference type="EMBL" id="VGO13442.1"/>
    </source>
</evidence>
<name>A0A6C2U0J3_PONDE</name>
<organism evidence="2 3">
    <name type="scientific">Pontiella desulfatans</name>
    <dbReference type="NCBI Taxonomy" id="2750659"/>
    <lineage>
        <taxon>Bacteria</taxon>
        <taxon>Pseudomonadati</taxon>
        <taxon>Kiritimatiellota</taxon>
        <taxon>Kiritimatiellia</taxon>
        <taxon>Kiritimatiellales</taxon>
        <taxon>Pontiellaceae</taxon>
        <taxon>Pontiella</taxon>
    </lineage>
</organism>
<dbReference type="EMBL" id="CAAHFG010000001">
    <property type="protein sequence ID" value="VGO13442.1"/>
    <property type="molecule type" value="Genomic_DNA"/>
</dbReference>
<gene>
    <name evidence="2" type="ORF">PDESU_01999</name>
</gene>
<feature type="chain" id="PRO_5025682974" description="Arylsulfatase" evidence="1">
    <location>
        <begin position="19"/>
        <end position="57"/>
    </location>
</feature>
<dbReference type="RefSeq" id="WP_168442131.1">
    <property type="nucleotide sequence ID" value="NZ_CAAHFG010000001.1"/>
</dbReference>
<proteinExistence type="predicted"/>
<accession>A0A6C2U0J3</accession>
<dbReference type="Proteomes" id="UP000366872">
    <property type="component" value="Unassembled WGS sequence"/>
</dbReference>
<feature type="signal peptide" evidence="1">
    <location>
        <begin position="1"/>
        <end position="18"/>
    </location>
</feature>
<sequence length="57" mass="6018">MKTALTLCLPAVLNSASATIPPHIIVLLADNMGMGEKLLPLTVIPDGKKANKIRARP</sequence>
<keyword evidence="1" id="KW-0732">Signal</keyword>